<evidence type="ECO:0000256" key="6">
    <source>
        <dbReference type="ARBA" id="ARBA00023128"/>
    </source>
</evidence>
<comment type="subunit">
    <text evidence="3">Interacts with RIP1.</text>
</comment>
<keyword evidence="7" id="KW-0143">Chaperone</keyword>
<dbReference type="InterPro" id="IPR045298">
    <property type="entry name" value="Complex1_LYR_LYRM7"/>
</dbReference>
<evidence type="ECO:0000256" key="2">
    <source>
        <dbReference type="ARBA" id="ARBA00009949"/>
    </source>
</evidence>
<name>A0A6S6WKF7_9PLEO</name>
<evidence type="ECO:0000256" key="9">
    <source>
        <dbReference type="SAM" id="MobiDB-lite"/>
    </source>
</evidence>
<dbReference type="CDD" id="cd20267">
    <property type="entry name" value="Complex1_LYR_LYRM7"/>
    <property type="match status" value="1"/>
</dbReference>
<keyword evidence="5" id="KW-0809">Transit peptide</keyword>
<protein>
    <recommendedName>
        <fullName evidence="4">Mitochondrial zinc maintenance protein 1, mitochondrial</fullName>
    </recommendedName>
</protein>
<dbReference type="GO" id="GO:0044183">
    <property type="term" value="F:protein folding chaperone"/>
    <property type="evidence" value="ECO:0007669"/>
    <property type="project" value="TreeGrafter"/>
</dbReference>
<evidence type="ECO:0000256" key="3">
    <source>
        <dbReference type="ARBA" id="ARBA00011589"/>
    </source>
</evidence>
<evidence type="ECO:0000256" key="8">
    <source>
        <dbReference type="ARBA" id="ARBA00025268"/>
    </source>
</evidence>
<evidence type="ECO:0000256" key="1">
    <source>
        <dbReference type="ARBA" id="ARBA00004305"/>
    </source>
</evidence>
<keyword evidence="6" id="KW-0496">Mitochondrion</keyword>
<comment type="subcellular location">
    <subcellularLocation>
        <location evidence="1">Mitochondrion matrix</location>
    </subcellularLocation>
</comment>
<dbReference type="GO" id="GO:0005759">
    <property type="term" value="C:mitochondrial matrix"/>
    <property type="evidence" value="ECO:0007669"/>
    <property type="project" value="UniProtKB-SubCell"/>
</dbReference>
<gene>
    <name evidence="10" type="ORF">PTTW11_10859</name>
</gene>
<dbReference type="GO" id="GO:0034551">
    <property type="term" value="P:mitochondrial respiratory chain complex III assembly"/>
    <property type="evidence" value="ECO:0007669"/>
    <property type="project" value="InterPro"/>
</dbReference>
<dbReference type="PANTHER" id="PTHR46749">
    <property type="entry name" value="COMPLEX III ASSEMBLY FACTOR LYRM7"/>
    <property type="match status" value="1"/>
</dbReference>
<comment type="similarity">
    <text evidence="2">Belongs to the complex I LYR family. MZM1 subfamily.</text>
</comment>
<dbReference type="InterPro" id="IPR050435">
    <property type="entry name" value="MZM1/LYRM7"/>
</dbReference>
<evidence type="ECO:0000256" key="4">
    <source>
        <dbReference type="ARBA" id="ARBA00015108"/>
    </source>
</evidence>
<dbReference type="EMBL" id="HG992987">
    <property type="protein sequence ID" value="CAE7216692.1"/>
    <property type="molecule type" value="Genomic_DNA"/>
</dbReference>
<comment type="function">
    <text evidence="8">Assembly factor required for Rieske Fe-S protein RIP1 incorporation into the cytochrome b-c1 (CIII) complex. Functions as a chaperone, binding to this subunit within the mitochondrial matrix and stabilizing it prior to its translocation and insertion into the late CIII dimeric intermediate within the mitochondrial inner membrane. Modulates the mitochondrial matrix zinc pool.</text>
</comment>
<sequence length="126" mass="14251">MALVAYRNLLRSARIAFQGKPQHLVHVLHMLTLVGDMNTLFAARTETRKHFEENRNLRVGSEELESALVHAKEVAKFLRENVVQGQAADEDKYKLRIHEYTERGDNEDIKKGKGKSTLGGTKCCSS</sequence>
<evidence type="ECO:0000313" key="11">
    <source>
        <dbReference type="Proteomes" id="UP000472372"/>
    </source>
</evidence>
<organism evidence="10 11">
    <name type="scientific">Pyrenophora teres f. teres</name>
    <dbReference type="NCBI Taxonomy" id="97479"/>
    <lineage>
        <taxon>Eukaryota</taxon>
        <taxon>Fungi</taxon>
        <taxon>Dikarya</taxon>
        <taxon>Ascomycota</taxon>
        <taxon>Pezizomycotina</taxon>
        <taxon>Dothideomycetes</taxon>
        <taxon>Pleosporomycetidae</taxon>
        <taxon>Pleosporales</taxon>
        <taxon>Pleosporineae</taxon>
        <taxon>Pleosporaceae</taxon>
        <taxon>Pyrenophora</taxon>
    </lineage>
</organism>
<proteinExistence type="inferred from homology"/>
<dbReference type="AlphaFoldDB" id="A0A6S6WKF7"/>
<reference evidence="10" key="1">
    <citation type="submission" date="2021-02" db="EMBL/GenBank/DDBJ databases">
        <authorList>
            <person name="Syme A R."/>
            <person name="Syme A R."/>
            <person name="Moolhuijzen P."/>
        </authorList>
    </citation>
    <scope>NUCLEOTIDE SEQUENCE</scope>
    <source>
        <strain evidence="10">W1-1</strain>
    </source>
</reference>
<accession>A0A6S6WKF7</accession>
<evidence type="ECO:0000256" key="5">
    <source>
        <dbReference type="ARBA" id="ARBA00022946"/>
    </source>
</evidence>
<feature type="compositionally biased region" description="Low complexity" evidence="9">
    <location>
        <begin position="115"/>
        <end position="126"/>
    </location>
</feature>
<dbReference type="PANTHER" id="PTHR46749:SF1">
    <property type="entry name" value="COMPLEX III ASSEMBLY FACTOR LYRM7"/>
    <property type="match status" value="1"/>
</dbReference>
<evidence type="ECO:0000313" key="10">
    <source>
        <dbReference type="EMBL" id="CAE7216692.1"/>
    </source>
</evidence>
<feature type="region of interest" description="Disordered" evidence="9">
    <location>
        <begin position="105"/>
        <end position="126"/>
    </location>
</feature>
<dbReference type="Proteomes" id="UP000472372">
    <property type="component" value="Chromosome 11"/>
</dbReference>
<evidence type="ECO:0000256" key="7">
    <source>
        <dbReference type="ARBA" id="ARBA00023186"/>
    </source>
</evidence>